<dbReference type="RefSeq" id="WP_066535198.1">
    <property type="nucleotide sequence ID" value="NZ_CAJTCQ010000004.1"/>
</dbReference>
<proteinExistence type="predicted"/>
<reference evidence="4" key="2">
    <citation type="submission" date="2017-05" db="EMBL/GenBank/DDBJ databases">
        <title>Improved OligoMM genomes.</title>
        <authorList>
            <person name="Garzetti D."/>
        </authorList>
    </citation>
    <scope>NUCLEOTIDE SEQUENCE [LARGE SCALE GENOMIC DNA]</scope>
    <source>
        <strain evidence="4">KB18</strain>
    </source>
</reference>
<dbReference type="AlphaFoldDB" id="A0A1Z2XNE9"/>
<accession>A0A1Z2XNE9</accession>
<feature type="region of interest" description="Disordered" evidence="1">
    <location>
        <begin position="123"/>
        <end position="146"/>
    </location>
</feature>
<name>A0A1Z2XNE9_9FIRM</name>
<keyword evidence="4" id="KW-1185">Reference proteome</keyword>
<evidence type="ECO:0000313" key="3">
    <source>
        <dbReference type="EMBL" id="QQR29254.1"/>
    </source>
</evidence>
<protein>
    <submittedName>
        <fullName evidence="3">GerW family sporulation protein</fullName>
    </submittedName>
    <submittedName>
        <fullName evidence="2">Sporulation protein YtfJ</fullName>
    </submittedName>
</protein>
<dbReference type="Proteomes" id="UP000596035">
    <property type="component" value="Chromosome"/>
</dbReference>
<dbReference type="Pfam" id="PF09579">
    <property type="entry name" value="Spore_YtfJ"/>
    <property type="match status" value="1"/>
</dbReference>
<dbReference type="KEGG" id="amur:ADH66_04430"/>
<gene>
    <name evidence="3" type="primary">ytfJ</name>
    <name evidence="2" type="ORF">ADH66_04430</name>
    <name evidence="3" type="ORF">I5Q82_14495</name>
</gene>
<evidence type="ECO:0000256" key="1">
    <source>
        <dbReference type="SAM" id="MobiDB-lite"/>
    </source>
</evidence>
<dbReference type="EMBL" id="CP021422">
    <property type="protein sequence ID" value="ASB39966.1"/>
    <property type="molecule type" value="Genomic_DNA"/>
</dbReference>
<dbReference type="PANTHER" id="PTHR39162">
    <property type="entry name" value="GLL3345 PROTEIN"/>
    <property type="match status" value="1"/>
</dbReference>
<evidence type="ECO:0000313" key="5">
    <source>
        <dbReference type="Proteomes" id="UP000596035"/>
    </source>
</evidence>
<dbReference type="EMBL" id="CP065321">
    <property type="protein sequence ID" value="QQR29254.1"/>
    <property type="molecule type" value="Genomic_DNA"/>
</dbReference>
<dbReference type="PIRSF" id="PIRSF021377">
    <property type="entry name" value="YtfJ"/>
    <property type="match status" value="1"/>
</dbReference>
<reference evidence="3 5" key="3">
    <citation type="submission" date="2020-11" db="EMBL/GenBank/DDBJ databases">
        <title>Closed and high quality bacterial genomes of the OMM12 community.</title>
        <authorList>
            <person name="Marbouty M."/>
            <person name="Lamy-Besnier Q."/>
            <person name="Debarbieux L."/>
            <person name="Koszul R."/>
        </authorList>
    </citation>
    <scope>NUCLEOTIDE SEQUENCE [LARGE SCALE GENOMIC DNA]</scope>
    <source>
        <strain evidence="3 5">KB18</strain>
    </source>
</reference>
<evidence type="ECO:0000313" key="2">
    <source>
        <dbReference type="EMBL" id="ASB39966.1"/>
    </source>
</evidence>
<evidence type="ECO:0000313" key="4">
    <source>
        <dbReference type="Proteomes" id="UP000196710"/>
    </source>
</evidence>
<dbReference type="Proteomes" id="UP000196710">
    <property type="component" value="Chromosome"/>
</dbReference>
<organism evidence="3 5">
    <name type="scientific">Acutalibacter muris</name>
    <dbReference type="NCBI Taxonomy" id="1796620"/>
    <lineage>
        <taxon>Bacteria</taxon>
        <taxon>Bacillati</taxon>
        <taxon>Bacillota</taxon>
        <taxon>Clostridia</taxon>
        <taxon>Eubacteriales</taxon>
        <taxon>Acutalibacteraceae</taxon>
        <taxon>Acutalibacter</taxon>
    </lineage>
</organism>
<dbReference type="InterPro" id="IPR014229">
    <property type="entry name" value="Spore_YtfJ"/>
</dbReference>
<reference evidence="2" key="1">
    <citation type="journal article" date="2017" name="Genome Announc.">
        <title>High-Quality Whole-Genome Sequences of the Oligo-Mouse-Microbiota Bacterial Community.</title>
        <authorList>
            <person name="Garzetti D."/>
            <person name="Brugiroux S."/>
            <person name="Bunk B."/>
            <person name="Pukall R."/>
            <person name="McCoy K.D."/>
            <person name="Macpherson A.J."/>
            <person name="Stecher B."/>
        </authorList>
    </citation>
    <scope>NUCLEOTIDE SEQUENCE</scope>
    <source>
        <strain evidence="2">KB18</strain>
    </source>
</reference>
<dbReference type="NCBIfam" id="TIGR02874">
    <property type="entry name" value="spore_ytfJ"/>
    <property type="match status" value="1"/>
</dbReference>
<sequence>MSANNVNGLLGVSMDKIKEMVDVNTVVGDPITTPEGTTVIPISRVNYGFAAGGSDLPSKSQPSGGLFAGGSGGGVTVSPVAFLSIHNGNVRVIQIEPYFSPVDRALEKIPDIADMLGSLFKKEKEAGETVQEPARAAAETEEKPAE</sequence>
<dbReference type="PANTHER" id="PTHR39162:SF1">
    <property type="entry name" value="SPORULATION PROTEIN YTFJ"/>
    <property type="match status" value="1"/>
</dbReference>